<evidence type="ECO:0000256" key="8">
    <source>
        <dbReference type="ARBA" id="ARBA00023136"/>
    </source>
</evidence>
<evidence type="ECO:0000256" key="5">
    <source>
        <dbReference type="ARBA" id="ARBA00022927"/>
    </source>
</evidence>
<evidence type="ECO:0000313" key="11">
    <source>
        <dbReference type="EMBL" id="OUR99983.1"/>
    </source>
</evidence>
<keyword evidence="4 9" id="KW-0812">Transmembrane</keyword>
<dbReference type="Gene3D" id="1.20.5.3310">
    <property type="match status" value="1"/>
</dbReference>
<evidence type="ECO:0000256" key="7">
    <source>
        <dbReference type="ARBA" id="ARBA00023010"/>
    </source>
</evidence>
<dbReference type="GO" id="GO:0008320">
    <property type="term" value="F:protein transmembrane transporter activity"/>
    <property type="evidence" value="ECO:0007669"/>
    <property type="project" value="UniProtKB-UniRule"/>
</dbReference>
<evidence type="ECO:0000256" key="1">
    <source>
        <dbReference type="ARBA" id="ARBA00004162"/>
    </source>
</evidence>
<dbReference type="AlphaFoldDB" id="A0A1Y5FCX3"/>
<dbReference type="InterPro" id="IPR003369">
    <property type="entry name" value="TatA/B/E"/>
</dbReference>
<dbReference type="NCBIfam" id="TIGR01411">
    <property type="entry name" value="tatAE"/>
    <property type="match status" value="1"/>
</dbReference>
<evidence type="ECO:0000256" key="3">
    <source>
        <dbReference type="ARBA" id="ARBA00022475"/>
    </source>
</evidence>
<protein>
    <recommendedName>
        <fullName evidence="9">Sec-independent protein translocase protein TatA</fullName>
    </recommendedName>
</protein>
<dbReference type="Proteomes" id="UP000196531">
    <property type="component" value="Unassembled WGS sequence"/>
</dbReference>
<evidence type="ECO:0000256" key="2">
    <source>
        <dbReference type="ARBA" id="ARBA00022448"/>
    </source>
</evidence>
<evidence type="ECO:0000256" key="4">
    <source>
        <dbReference type="ARBA" id="ARBA00022692"/>
    </source>
</evidence>
<dbReference type="Pfam" id="PF02416">
    <property type="entry name" value="TatA_B_E"/>
    <property type="match status" value="1"/>
</dbReference>
<proteinExistence type="inferred from homology"/>
<keyword evidence="8 9" id="KW-0472">Membrane</keyword>
<dbReference type="PANTHER" id="PTHR42982:SF1">
    <property type="entry name" value="SEC-INDEPENDENT PROTEIN TRANSLOCASE PROTEIN TATA"/>
    <property type="match status" value="1"/>
</dbReference>
<feature type="region of interest" description="Disordered" evidence="10">
    <location>
        <begin position="40"/>
        <end position="65"/>
    </location>
</feature>
<keyword evidence="5 9" id="KW-0653">Protein transport</keyword>
<sequence length="65" mass="7002">MSFGFGEGMVILAVVVLLFGGKKLPQLGSALGKAIQNFKKGLDDSDDKNDEIDNDKKSDKIDKDS</sequence>
<gene>
    <name evidence="9" type="primary">tatA</name>
    <name evidence="11" type="ORF">A9Q84_02825</name>
</gene>
<evidence type="ECO:0000256" key="10">
    <source>
        <dbReference type="SAM" id="MobiDB-lite"/>
    </source>
</evidence>
<comment type="caution">
    <text evidence="11">The sequence shown here is derived from an EMBL/GenBank/DDBJ whole genome shotgun (WGS) entry which is preliminary data.</text>
</comment>
<dbReference type="EMBL" id="MAAO01000002">
    <property type="protein sequence ID" value="OUR99983.1"/>
    <property type="molecule type" value="Genomic_DNA"/>
</dbReference>
<dbReference type="GO" id="GO:0033281">
    <property type="term" value="C:TAT protein transport complex"/>
    <property type="evidence" value="ECO:0007669"/>
    <property type="project" value="UniProtKB-UniRule"/>
</dbReference>
<feature type="compositionally biased region" description="Basic and acidic residues" evidence="10">
    <location>
        <begin position="54"/>
        <end position="65"/>
    </location>
</feature>
<reference evidence="12" key="1">
    <citation type="journal article" date="2017" name="Proc. Natl. Acad. Sci. U.S.A.">
        <title>Simulation of Deepwater Horizon oil plume reveals substrate specialization within a complex community of hydrocarbon-degraders.</title>
        <authorList>
            <person name="Hu P."/>
            <person name="Dubinsky E.A."/>
            <person name="Probst A.J."/>
            <person name="Wang J."/>
            <person name="Sieber C.M.K."/>
            <person name="Tom L.M."/>
            <person name="Gardinali P."/>
            <person name="Banfield J.F."/>
            <person name="Atlas R.M."/>
            <person name="Andersen G.L."/>
        </authorList>
    </citation>
    <scope>NUCLEOTIDE SEQUENCE [LARGE SCALE GENOMIC DNA]</scope>
</reference>
<comment type="subcellular location">
    <subcellularLocation>
        <location evidence="1 9">Cell membrane</location>
        <topology evidence="1 9">Single-pass membrane protein</topology>
    </subcellularLocation>
</comment>
<organism evidence="11 12">
    <name type="scientific">Halobacteriovorax marinus</name>
    <dbReference type="NCBI Taxonomy" id="97084"/>
    <lineage>
        <taxon>Bacteria</taxon>
        <taxon>Pseudomonadati</taxon>
        <taxon>Bdellovibrionota</taxon>
        <taxon>Bacteriovoracia</taxon>
        <taxon>Bacteriovoracales</taxon>
        <taxon>Halobacteriovoraceae</taxon>
        <taxon>Halobacteriovorax</taxon>
    </lineage>
</organism>
<keyword evidence="7 9" id="KW-0811">Translocation</keyword>
<comment type="similarity">
    <text evidence="9">Belongs to the TatA/E family.</text>
</comment>
<evidence type="ECO:0000256" key="6">
    <source>
        <dbReference type="ARBA" id="ARBA00022989"/>
    </source>
</evidence>
<evidence type="ECO:0000313" key="12">
    <source>
        <dbReference type="Proteomes" id="UP000196531"/>
    </source>
</evidence>
<feature type="compositionally biased region" description="Acidic residues" evidence="10">
    <location>
        <begin position="44"/>
        <end position="53"/>
    </location>
</feature>
<comment type="subunit">
    <text evidence="9">Forms a complex with TatC.</text>
</comment>
<keyword evidence="6 9" id="KW-1133">Transmembrane helix</keyword>
<comment type="function">
    <text evidence="9">Part of the twin-arginine translocation (Tat) system that transports large folded proteins containing a characteristic twin-arginine motif in their signal peptide across membranes. TatA could form the protein-conducting channel of the Tat system.</text>
</comment>
<evidence type="ECO:0000256" key="9">
    <source>
        <dbReference type="HAMAP-Rule" id="MF_00236"/>
    </source>
</evidence>
<accession>A0A1Y5FCX3</accession>
<dbReference type="HAMAP" id="MF_00236">
    <property type="entry name" value="TatA_E"/>
    <property type="match status" value="1"/>
</dbReference>
<dbReference type="InterPro" id="IPR006312">
    <property type="entry name" value="TatA/E"/>
</dbReference>
<keyword evidence="2 9" id="KW-0813">Transport</keyword>
<dbReference type="PANTHER" id="PTHR42982">
    <property type="entry name" value="SEC-INDEPENDENT PROTEIN TRANSLOCASE PROTEIN TATA"/>
    <property type="match status" value="1"/>
</dbReference>
<dbReference type="GO" id="GO:0043953">
    <property type="term" value="P:protein transport by the Tat complex"/>
    <property type="evidence" value="ECO:0007669"/>
    <property type="project" value="UniProtKB-UniRule"/>
</dbReference>
<name>A0A1Y5FCX3_9BACT</name>
<keyword evidence="3 9" id="KW-1003">Cell membrane</keyword>